<dbReference type="PRINTS" id="PR00344">
    <property type="entry name" value="BCTRLSENSOR"/>
</dbReference>
<evidence type="ECO:0000256" key="3">
    <source>
        <dbReference type="ARBA" id="ARBA00022553"/>
    </source>
</evidence>
<dbReference type="SMART" id="SM00387">
    <property type="entry name" value="HATPase_c"/>
    <property type="match status" value="1"/>
</dbReference>
<dbReference type="Pfam" id="PF02518">
    <property type="entry name" value="HATPase_c"/>
    <property type="match status" value="1"/>
</dbReference>
<evidence type="ECO:0000256" key="1">
    <source>
        <dbReference type="ARBA" id="ARBA00000085"/>
    </source>
</evidence>
<dbReference type="Gene3D" id="3.30.565.10">
    <property type="entry name" value="Histidine kinase-like ATPase, C-terminal domain"/>
    <property type="match status" value="1"/>
</dbReference>
<dbReference type="Proteomes" id="UP001159257">
    <property type="component" value="Unassembled WGS sequence"/>
</dbReference>
<dbReference type="PANTHER" id="PTHR43065">
    <property type="entry name" value="SENSOR HISTIDINE KINASE"/>
    <property type="match status" value="1"/>
</dbReference>
<dbReference type="InterPro" id="IPR036097">
    <property type="entry name" value="HisK_dim/P_sf"/>
</dbReference>
<comment type="caution">
    <text evidence="5">The sequence shown here is derived from an EMBL/GenBank/DDBJ whole genome shotgun (WGS) entry which is preliminary data.</text>
</comment>
<dbReference type="PANTHER" id="PTHR43065:SF50">
    <property type="entry name" value="HISTIDINE KINASE"/>
    <property type="match status" value="1"/>
</dbReference>
<dbReference type="SUPFAM" id="SSF47384">
    <property type="entry name" value="Homodimeric domain of signal transducing histidine kinase"/>
    <property type="match status" value="1"/>
</dbReference>
<keyword evidence="6" id="KW-1185">Reference proteome</keyword>
<dbReference type="PROSITE" id="PS50109">
    <property type="entry name" value="HIS_KIN"/>
    <property type="match status" value="1"/>
</dbReference>
<dbReference type="InterPro" id="IPR005467">
    <property type="entry name" value="His_kinase_dom"/>
</dbReference>
<evidence type="ECO:0000313" key="5">
    <source>
        <dbReference type="EMBL" id="SMR73495.1"/>
    </source>
</evidence>
<keyword evidence="5" id="KW-0808">Transferase</keyword>
<keyword evidence="5" id="KW-0418">Kinase</keyword>
<dbReference type="GO" id="GO:0016301">
    <property type="term" value="F:kinase activity"/>
    <property type="evidence" value="ECO:0007669"/>
    <property type="project" value="UniProtKB-KW"/>
</dbReference>
<reference evidence="5 6" key="1">
    <citation type="submission" date="2017-05" db="EMBL/GenBank/DDBJ databases">
        <authorList>
            <person name="Varghese N."/>
            <person name="Submissions S."/>
        </authorList>
    </citation>
    <scope>NUCLEOTIDE SEQUENCE [LARGE SCALE GENOMIC DNA]</scope>
    <source>
        <strain evidence="5 6">CGMCC 1.7287</strain>
    </source>
</reference>
<dbReference type="EC" id="2.7.13.3" evidence="2"/>
<dbReference type="Gene3D" id="1.10.287.130">
    <property type="match status" value="1"/>
</dbReference>
<evidence type="ECO:0000256" key="2">
    <source>
        <dbReference type="ARBA" id="ARBA00012438"/>
    </source>
</evidence>
<dbReference type="InterPro" id="IPR036890">
    <property type="entry name" value="HATPase_C_sf"/>
</dbReference>
<dbReference type="InterPro" id="IPR003661">
    <property type="entry name" value="HisK_dim/P_dom"/>
</dbReference>
<protein>
    <recommendedName>
        <fullName evidence="2">histidine kinase</fullName>
        <ecNumber evidence="2">2.7.13.3</ecNumber>
    </recommendedName>
</protein>
<gene>
    <name evidence="5" type="ORF">SAMN04487964_104158</name>
</gene>
<organism evidence="5 6">
    <name type="scientific">Marinobacterium sediminicola</name>
    <dbReference type="NCBI Taxonomy" id="518898"/>
    <lineage>
        <taxon>Bacteria</taxon>
        <taxon>Pseudomonadati</taxon>
        <taxon>Pseudomonadota</taxon>
        <taxon>Gammaproteobacteria</taxon>
        <taxon>Oceanospirillales</taxon>
        <taxon>Oceanospirillaceae</taxon>
        <taxon>Marinobacterium</taxon>
    </lineage>
</organism>
<keyword evidence="3" id="KW-0597">Phosphoprotein</keyword>
<dbReference type="InterPro" id="IPR004358">
    <property type="entry name" value="Sig_transdc_His_kin-like_C"/>
</dbReference>
<feature type="domain" description="Histidine kinase" evidence="4">
    <location>
        <begin position="20"/>
        <end position="266"/>
    </location>
</feature>
<proteinExistence type="predicted"/>
<dbReference type="EMBL" id="FXWV01000004">
    <property type="protein sequence ID" value="SMR73495.1"/>
    <property type="molecule type" value="Genomic_DNA"/>
</dbReference>
<dbReference type="InterPro" id="IPR003594">
    <property type="entry name" value="HATPase_dom"/>
</dbReference>
<accession>A0ABY1RZ01</accession>
<comment type="catalytic activity">
    <reaction evidence="1">
        <text>ATP + protein L-histidine = ADP + protein N-phospho-L-histidine.</text>
        <dbReference type="EC" id="2.7.13.3"/>
    </reaction>
</comment>
<sequence>MDHRMLQSEKLATLGKLTSGVAHELNNPVCYVKTNLQTLQHYTGNLDQLLSEVLELVGTTGNAEMVSAIKQLKQKFDYEYLHDELPILLSETSDGLNRVEEILSTLRDFVRNDADDARWVELNPLIDAALKLVHHELKYVVTAVRKCYGDIPPIWGHPSQLSQVIINVLVNAAQAMPKGGDIEVSTRLLEAENMIEICVCDQGEGIADEIMPLLFEPFVTSKPSGEGTGLGLSVSHQIIKHHQGSISATNREGGGACFSILLPVTAGD</sequence>
<dbReference type="CDD" id="cd00082">
    <property type="entry name" value="HisKA"/>
    <property type="match status" value="1"/>
</dbReference>
<evidence type="ECO:0000313" key="6">
    <source>
        <dbReference type="Proteomes" id="UP001159257"/>
    </source>
</evidence>
<name>A0ABY1RZ01_9GAMM</name>
<evidence type="ECO:0000259" key="4">
    <source>
        <dbReference type="PROSITE" id="PS50109"/>
    </source>
</evidence>
<dbReference type="SUPFAM" id="SSF55874">
    <property type="entry name" value="ATPase domain of HSP90 chaperone/DNA topoisomerase II/histidine kinase"/>
    <property type="match status" value="1"/>
</dbReference>